<dbReference type="AlphaFoldDB" id="A0AAX3F0K9"/>
<dbReference type="Proteomes" id="UP001164481">
    <property type="component" value="Chromosome"/>
</dbReference>
<proteinExistence type="predicted"/>
<evidence type="ECO:0000313" key="2">
    <source>
        <dbReference type="EMBL" id="UZW64644.1"/>
    </source>
</evidence>
<accession>A0AAX3F0K9</accession>
<dbReference type="REBASE" id="677144">
    <property type="entry name" value="M.MsySD2ORF940P"/>
</dbReference>
<feature type="coiled-coil region" evidence="1">
    <location>
        <begin position="1"/>
        <end position="28"/>
    </location>
</feature>
<dbReference type="EMBL" id="CP107525">
    <property type="protein sequence ID" value="UZW64644.1"/>
    <property type="molecule type" value="Genomic_DNA"/>
</dbReference>
<protein>
    <submittedName>
        <fullName evidence="2">Type III restriction endonuclease subunit M</fullName>
    </submittedName>
</protein>
<evidence type="ECO:0000256" key="1">
    <source>
        <dbReference type="SAM" id="Coils"/>
    </source>
</evidence>
<name>A0AAX3F0K9_MYCSY</name>
<gene>
    <name evidence="2" type="ORF">OIE46_00945</name>
</gene>
<organism evidence="2 3">
    <name type="scientific">Mycoplasmopsis synoviae</name>
    <name type="common">Mycoplasma synoviae</name>
    <dbReference type="NCBI Taxonomy" id="2109"/>
    <lineage>
        <taxon>Bacteria</taxon>
        <taxon>Bacillati</taxon>
        <taxon>Mycoplasmatota</taxon>
        <taxon>Mycoplasmoidales</taxon>
        <taxon>Metamycoplasmataceae</taxon>
        <taxon>Mycoplasmopsis</taxon>
    </lineage>
</organism>
<keyword evidence="1" id="KW-0175">Coiled coil</keyword>
<dbReference type="RefSeq" id="WP_267274376.1">
    <property type="nucleotide sequence ID" value="NZ_CP107525.1"/>
</dbReference>
<keyword evidence="2" id="KW-0255">Endonuclease</keyword>
<reference evidence="2" key="2">
    <citation type="submission" date="2022-11" db="EMBL/GenBank/DDBJ databases">
        <title>complete genomes of mycoplasma synoviae ZX313 strain and SD2 strain.</title>
        <authorList>
            <person name="Zhong Q."/>
        </authorList>
    </citation>
    <scope>NUCLEOTIDE SEQUENCE</scope>
    <source>
        <strain evidence="2">SD2</strain>
    </source>
</reference>
<dbReference type="GO" id="GO:0004519">
    <property type="term" value="F:endonuclease activity"/>
    <property type="evidence" value="ECO:0007669"/>
    <property type="project" value="UniProtKB-KW"/>
</dbReference>
<keyword evidence="2" id="KW-0378">Hydrolase</keyword>
<reference evidence="2" key="1">
    <citation type="submission" date="2022-10" db="EMBL/GenBank/DDBJ databases">
        <authorList>
            <person name="Wei X."/>
        </authorList>
    </citation>
    <scope>NUCLEOTIDE SEQUENCE</scope>
    <source>
        <strain evidence="2">SD2</strain>
    </source>
</reference>
<evidence type="ECO:0000313" key="3">
    <source>
        <dbReference type="Proteomes" id="UP001164481"/>
    </source>
</evidence>
<keyword evidence="2" id="KW-0540">Nuclease</keyword>
<sequence length="134" mass="15921">MNKFKNLIENYKNKINEISKSNLNEDQKELIFKVMNLFAKEDECTEDELKNLYNLLIQRVKVGFTFDAAPGTLKDAISYLEKNEKLSFNNDFYKPKNQLIIGENFDALKNLILIERERERDAFRVWSNLYRSTL</sequence>